<reference evidence="1 2" key="1">
    <citation type="journal article" date="2022" name="Allergy">
        <title>Genome assembly and annotation of Periplaneta americana reveal a comprehensive cockroach allergen profile.</title>
        <authorList>
            <person name="Wang L."/>
            <person name="Xiong Q."/>
            <person name="Saelim N."/>
            <person name="Wang L."/>
            <person name="Nong W."/>
            <person name="Wan A.T."/>
            <person name="Shi M."/>
            <person name="Liu X."/>
            <person name="Cao Q."/>
            <person name="Hui J.H.L."/>
            <person name="Sookrung N."/>
            <person name="Leung T.F."/>
            <person name="Tungtrongchitr A."/>
            <person name="Tsui S.K.W."/>
        </authorList>
    </citation>
    <scope>NUCLEOTIDE SEQUENCE [LARGE SCALE GENOMIC DNA]</scope>
    <source>
        <strain evidence="1">PWHHKU_190912</strain>
    </source>
</reference>
<name>A0ABQ8RUV4_PERAM</name>
<protein>
    <submittedName>
        <fullName evidence="1">Uncharacterized protein</fullName>
    </submittedName>
</protein>
<accession>A0ABQ8RUV4</accession>
<dbReference type="Proteomes" id="UP001148838">
    <property type="component" value="Unassembled WGS sequence"/>
</dbReference>
<keyword evidence="2" id="KW-1185">Reference proteome</keyword>
<sequence>MADVGNLTVSSSSMLTLNKSRKRKINQLDWKNSVRKRLKNIGKSYTSTSGHVVKEKQHSTQGRVCISKGCFKKACANITVEEKVVMFDEFYSRDYNGQSSLITVTPRRLQMVQNKIKCGVNIPTHMRGKHANRPNAISPDVKVKIREHINSFPKQPSHYYRQKTENEF</sequence>
<organism evidence="1 2">
    <name type="scientific">Periplaneta americana</name>
    <name type="common">American cockroach</name>
    <name type="synonym">Blatta americana</name>
    <dbReference type="NCBI Taxonomy" id="6978"/>
    <lineage>
        <taxon>Eukaryota</taxon>
        <taxon>Metazoa</taxon>
        <taxon>Ecdysozoa</taxon>
        <taxon>Arthropoda</taxon>
        <taxon>Hexapoda</taxon>
        <taxon>Insecta</taxon>
        <taxon>Pterygota</taxon>
        <taxon>Neoptera</taxon>
        <taxon>Polyneoptera</taxon>
        <taxon>Dictyoptera</taxon>
        <taxon>Blattodea</taxon>
        <taxon>Blattoidea</taxon>
        <taxon>Blattidae</taxon>
        <taxon>Blattinae</taxon>
        <taxon>Periplaneta</taxon>
    </lineage>
</organism>
<evidence type="ECO:0000313" key="2">
    <source>
        <dbReference type="Proteomes" id="UP001148838"/>
    </source>
</evidence>
<proteinExistence type="predicted"/>
<gene>
    <name evidence="1" type="ORF">ANN_28105</name>
</gene>
<dbReference type="EMBL" id="JAJSOF020000043">
    <property type="protein sequence ID" value="KAJ4425487.1"/>
    <property type="molecule type" value="Genomic_DNA"/>
</dbReference>
<comment type="caution">
    <text evidence="1">The sequence shown here is derived from an EMBL/GenBank/DDBJ whole genome shotgun (WGS) entry which is preliminary data.</text>
</comment>
<evidence type="ECO:0000313" key="1">
    <source>
        <dbReference type="EMBL" id="KAJ4425487.1"/>
    </source>
</evidence>